<accession>A0A7Y5ZY32</accession>
<keyword evidence="6" id="KW-1185">Reference proteome</keyword>
<sequence length="334" mass="35179">MIHTRGLTKDFVLSRTETVHAVRGVDLDIAPGELVAVLGPNGAGKTTTMRMLTTLTRPTSGTATVAGVDVTTDPATVRRHIGYVGQGNGAGHQQRAADELTMQGQVYGLDRTAARRRTGELLEALDLTTLARRKVGDLSGGQRRRLDVALGLVHAPQLLFLDEPTTGLDPHNRANLWEHIARLRAEHDMTIVLTTHYLDEADTMAERVVVVDHGQVIADDTADGLKRTLAGDRVVLTVAVDGTAGRVATIVGALPGARDVTVEGARIEARVADAASAVPELVLAASAAGAPLLEALAVRPTLDDVFLALTGRSLRDDGPQTSDSTDDATQEAAA</sequence>
<evidence type="ECO:0000256" key="1">
    <source>
        <dbReference type="ARBA" id="ARBA00022741"/>
    </source>
</evidence>
<evidence type="ECO:0000313" key="6">
    <source>
        <dbReference type="Proteomes" id="UP000565724"/>
    </source>
</evidence>
<dbReference type="PROSITE" id="PS00211">
    <property type="entry name" value="ABC_TRANSPORTER_1"/>
    <property type="match status" value="1"/>
</dbReference>
<dbReference type="PANTHER" id="PTHR43582:SF5">
    <property type="entry name" value="ABC TRANSPORTER"/>
    <property type="match status" value="1"/>
</dbReference>
<dbReference type="PANTHER" id="PTHR43582">
    <property type="entry name" value="LINEARMYCIN RESISTANCE ATP-BINDING PROTEIN LNRL"/>
    <property type="match status" value="1"/>
</dbReference>
<dbReference type="InterPro" id="IPR003593">
    <property type="entry name" value="AAA+_ATPase"/>
</dbReference>
<proteinExistence type="predicted"/>
<dbReference type="SMART" id="SM00382">
    <property type="entry name" value="AAA"/>
    <property type="match status" value="1"/>
</dbReference>
<dbReference type="SUPFAM" id="SSF52540">
    <property type="entry name" value="P-loop containing nucleoside triphosphate hydrolases"/>
    <property type="match status" value="1"/>
</dbReference>
<dbReference type="RefSeq" id="WP_175346169.1">
    <property type="nucleotide sequence ID" value="NZ_JABMCI010000043.1"/>
</dbReference>
<dbReference type="GO" id="GO:0016887">
    <property type="term" value="F:ATP hydrolysis activity"/>
    <property type="evidence" value="ECO:0007669"/>
    <property type="project" value="InterPro"/>
</dbReference>
<keyword evidence="1" id="KW-0547">Nucleotide-binding</keyword>
<dbReference type="EMBL" id="JABMCI010000043">
    <property type="protein sequence ID" value="NUU16273.1"/>
    <property type="molecule type" value="Genomic_DNA"/>
</dbReference>
<keyword evidence="2 5" id="KW-0067">ATP-binding</keyword>
<name>A0A7Y5ZY32_9CELL</name>
<dbReference type="InterPro" id="IPR003439">
    <property type="entry name" value="ABC_transporter-like_ATP-bd"/>
</dbReference>
<dbReference type="PROSITE" id="PS50893">
    <property type="entry name" value="ABC_TRANSPORTER_2"/>
    <property type="match status" value="1"/>
</dbReference>
<protein>
    <submittedName>
        <fullName evidence="5">ATP-binding cassette domain-containing protein</fullName>
    </submittedName>
</protein>
<gene>
    <name evidence="5" type="ORF">HP550_03285</name>
</gene>
<comment type="caution">
    <text evidence="5">The sequence shown here is derived from an EMBL/GenBank/DDBJ whole genome shotgun (WGS) entry which is preliminary data.</text>
</comment>
<organism evidence="5 6">
    <name type="scientific">Cellulomonas humilata</name>
    <dbReference type="NCBI Taxonomy" id="144055"/>
    <lineage>
        <taxon>Bacteria</taxon>
        <taxon>Bacillati</taxon>
        <taxon>Actinomycetota</taxon>
        <taxon>Actinomycetes</taxon>
        <taxon>Micrococcales</taxon>
        <taxon>Cellulomonadaceae</taxon>
        <taxon>Cellulomonas</taxon>
    </lineage>
</organism>
<dbReference type="Proteomes" id="UP000565724">
    <property type="component" value="Unassembled WGS sequence"/>
</dbReference>
<dbReference type="InterPro" id="IPR027417">
    <property type="entry name" value="P-loop_NTPase"/>
</dbReference>
<feature type="compositionally biased region" description="Acidic residues" evidence="3">
    <location>
        <begin position="324"/>
        <end position="334"/>
    </location>
</feature>
<feature type="domain" description="ABC transporter" evidence="4">
    <location>
        <begin position="2"/>
        <end position="238"/>
    </location>
</feature>
<evidence type="ECO:0000256" key="2">
    <source>
        <dbReference type="ARBA" id="ARBA00022840"/>
    </source>
</evidence>
<dbReference type="Gene3D" id="3.40.50.300">
    <property type="entry name" value="P-loop containing nucleotide triphosphate hydrolases"/>
    <property type="match status" value="1"/>
</dbReference>
<reference evidence="5 6" key="1">
    <citation type="submission" date="2020-05" db="EMBL/GenBank/DDBJ databases">
        <title>Genome Sequencing of Type Strains.</title>
        <authorList>
            <person name="Lemaire J.F."/>
            <person name="Inderbitzin P."/>
            <person name="Gregorio O.A."/>
            <person name="Collins S.B."/>
            <person name="Wespe N."/>
            <person name="Knight-Connoni V."/>
        </authorList>
    </citation>
    <scope>NUCLEOTIDE SEQUENCE [LARGE SCALE GENOMIC DNA]</scope>
    <source>
        <strain evidence="5 6">ATCC 25174</strain>
    </source>
</reference>
<evidence type="ECO:0000259" key="4">
    <source>
        <dbReference type="PROSITE" id="PS50893"/>
    </source>
</evidence>
<evidence type="ECO:0000256" key="3">
    <source>
        <dbReference type="SAM" id="MobiDB-lite"/>
    </source>
</evidence>
<dbReference type="GO" id="GO:0005524">
    <property type="term" value="F:ATP binding"/>
    <property type="evidence" value="ECO:0007669"/>
    <property type="project" value="UniProtKB-KW"/>
</dbReference>
<dbReference type="Pfam" id="PF00005">
    <property type="entry name" value="ABC_tran"/>
    <property type="match status" value="1"/>
</dbReference>
<dbReference type="AlphaFoldDB" id="A0A7Y5ZY32"/>
<feature type="region of interest" description="Disordered" evidence="3">
    <location>
        <begin position="313"/>
        <end position="334"/>
    </location>
</feature>
<evidence type="ECO:0000313" key="5">
    <source>
        <dbReference type="EMBL" id="NUU16273.1"/>
    </source>
</evidence>
<dbReference type="InterPro" id="IPR017871">
    <property type="entry name" value="ABC_transporter-like_CS"/>
</dbReference>